<dbReference type="AlphaFoldDB" id="A0A9Q3IKE4"/>
<keyword evidence="2" id="KW-1185">Reference proteome</keyword>
<organism evidence="1 2">
    <name type="scientific">Austropuccinia psidii MF-1</name>
    <dbReference type="NCBI Taxonomy" id="1389203"/>
    <lineage>
        <taxon>Eukaryota</taxon>
        <taxon>Fungi</taxon>
        <taxon>Dikarya</taxon>
        <taxon>Basidiomycota</taxon>
        <taxon>Pucciniomycotina</taxon>
        <taxon>Pucciniomycetes</taxon>
        <taxon>Pucciniales</taxon>
        <taxon>Sphaerophragmiaceae</taxon>
        <taxon>Austropuccinia</taxon>
    </lineage>
</organism>
<evidence type="ECO:0000313" key="2">
    <source>
        <dbReference type="Proteomes" id="UP000765509"/>
    </source>
</evidence>
<dbReference type="OrthoDB" id="2498244at2759"/>
<proteinExistence type="predicted"/>
<sequence length="106" mass="12905">MYKTMFLEDLFKSGFPMSIFAWNQCWESEWNQIFAKNALKHWNYLHQQGELKIFLINPKDNTHNNKSLILMRWFRGKQEDLKNDKLVPEALSKKASQKQKSRWRKK</sequence>
<dbReference type="EMBL" id="AVOT02051460">
    <property type="protein sequence ID" value="MBW0546461.1"/>
    <property type="molecule type" value="Genomic_DNA"/>
</dbReference>
<protein>
    <submittedName>
        <fullName evidence="1">Uncharacterized protein</fullName>
    </submittedName>
</protein>
<feature type="non-terminal residue" evidence="1">
    <location>
        <position position="106"/>
    </location>
</feature>
<comment type="caution">
    <text evidence="1">The sequence shown here is derived from an EMBL/GenBank/DDBJ whole genome shotgun (WGS) entry which is preliminary data.</text>
</comment>
<gene>
    <name evidence="1" type="ORF">O181_086176</name>
</gene>
<reference evidence="1" key="1">
    <citation type="submission" date="2021-03" db="EMBL/GenBank/DDBJ databases">
        <title>Draft genome sequence of rust myrtle Austropuccinia psidii MF-1, a brazilian biotype.</title>
        <authorList>
            <person name="Quecine M.C."/>
            <person name="Pachon D.M.R."/>
            <person name="Bonatelli M.L."/>
            <person name="Correr F.H."/>
            <person name="Franceschini L.M."/>
            <person name="Leite T.F."/>
            <person name="Margarido G.R.A."/>
            <person name="Almeida C.A."/>
            <person name="Ferrarezi J.A."/>
            <person name="Labate C.A."/>
        </authorList>
    </citation>
    <scope>NUCLEOTIDE SEQUENCE</scope>
    <source>
        <strain evidence="1">MF-1</strain>
    </source>
</reference>
<name>A0A9Q3IKE4_9BASI</name>
<accession>A0A9Q3IKE4</accession>
<dbReference type="Proteomes" id="UP000765509">
    <property type="component" value="Unassembled WGS sequence"/>
</dbReference>
<evidence type="ECO:0000313" key="1">
    <source>
        <dbReference type="EMBL" id="MBW0546461.1"/>
    </source>
</evidence>